<evidence type="ECO:0000256" key="1">
    <source>
        <dbReference type="ARBA" id="ARBA00006056"/>
    </source>
</evidence>
<dbReference type="GO" id="GO:0016491">
    <property type="term" value="F:oxidoreductase activity"/>
    <property type="evidence" value="ECO:0007669"/>
    <property type="project" value="UniProtKB-KW"/>
</dbReference>
<accession>A0A1M4WP50</accession>
<evidence type="ECO:0000256" key="3">
    <source>
        <dbReference type="SAM" id="MobiDB-lite"/>
    </source>
</evidence>
<dbReference type="PANTHER" id="PTHR11091">
    <property type="entry name" value="OXIDOREDUCTASE-RELATED"/>
    <property type="match status" value="1"/>
</dbReference>
<reference evidence="4 5" key="1">
    <citation type="submission" date="2016-11" db="EMBL/GenBank/DDBJ databases">
        <authorList>
            <person name="Jaros S."/>
            <person name="Januszkiewicz K."/>
            <person name="Wedrychowicz H."/>
        </authorList>
    </citation>
    <scope>NUCLEOTIDE SEQUENCE [LARGE SCALE GENOMIC DNA]</scope>
    <source>
        <strain evidence="4 5">DSM 19436</strain>
    </source>
</reference>
<dbReference type="Gene3D" id="3.30.60.50">
    <property type="entry name" value="Hypothetical oxidoreductase yiak, domain 3"/>
    <property type="match status" value="1"/>
</dbReference>
<dbReference type="InterPro" id="IPR043144">
    <property type="entry name" value="Mal/L-sulf/L-lact_DH-like_ah"/>
</dbReference>
<evidence type="ECO:0000313" key="5">
    <source>
        <dbReference type="Proteomes" id="UP000184485"/>
    </source>
</evidence>
<keyword evidence="2" id="KW-0560">Oxidoreductase</keyword>
<dbReference type="AlphaFoldDB" id="A0A1M4WP50"/>
<dbReference type="OrthoDB" id="9811519at2"/>
<keyword evidence="5" id="KW-1185">Reference proteome</keyword>
<dbReference type="InterPro" id="IPR003767">
    <property type="entry name" value="Malate/L-lactate_DH-like"/>
</dbReference>
<organism evidence="4 5">
    <name type="scientific">Kaistia soli DSM 19436</name>
    <dbReference type="NCBI Taxonomy" id="1122133"/>
    <lineage>
        <taxon>Bacteria</taxon>
        <taxon>Pseudomonadati</taxon>
        <taxon>Pseudomonadota</taxon>
        <taxon>Alphaproteobacteria</taxon>
        <taxon>Hyphomicrobiales</taxon>
        <taxon>Kaistiaceae</taxon>
        <taxon>Kaistia</taxon>
    </lineage>
</organism>
<name>A0A1M4WP50_9HYPH</name>
<dbReference type="SUPFAM" id="SSF89733">
    <property type="entry name" value="L-sulfolactate dehydrogenase-like"/>
    <property type="match status" value="1"/>
</dbReference>
<evidence type="ECO:0000256" key="2">
    <source>
        <dbReference type="ARBA" id="ARBA00023002"/>
    </source>
</evidence>
<feature type="region of interest" description="Disordered" evidence="3">
    <location>
        <begin position="287"/>
        <end position="313"/>
    </location>
</feature>
<dbReference type="Gene3D" id="1.10.1530.10">
    <property type="match status" value="1"/>
</dbReference>
<dbReference type="PANTHER" id="PTHR11091:SF0">
    <property type="entry name" value="MALATE DEHYDROGENASE"/>
    <property type="match status" value="1"/>
</dbReference>
<dbReference type="Pfam" id="PF02615">
    <property type="entry name" value="Ldh_2"/>
    <property type="match status" value="1"/>
</dbReference>
<sequence>MKITEQTAMALATRLLVQRNALARHAECQAELLVEAELKGHPSHGLQRLPRILARIERGLVDPRTEGEGCWRASAVWEVDGQNGLGPVVAMAAIERILERVATSGIAVAAIRNNNHLGMLAHYVEHIAEQGHIGLVMSSSEALVHPFGGTHAMLGTNPIAIAVPTADRPLVLDLATSAVSMGKIHHYAAIGRPMPEGWARDAEGEPTTDAVRAKLGSIAPFGDAKGYGLGIAIELLIAALAGSDLAPDIRGTLDAEALCNKGDVFFVMNAKAAPELAQRLSDYLDSVRASPPATPGRPVAVPGDGADSRRAAARTTGFDIEPSLWDELNALSSSSSVFEGQSL</sequence>
<dbReference type="InterPro" id="IPR036111">
    <property type="entry name" value="Mal/L-sulfo/L-lacto_DH-like_sf"/>
</dbReference>
<gene>
    <name evidence="4" type="ORF">SAMN02745157_1029</name>
</gene>
<proteinExistence type="inferred from homology"/>
<dbReference type="Gene3D" id="3.30.1370.60">
    <property type="entry name" value="Hypothetical oxidoreductase yiak, domain 2"/>
    <property type="match status" value="1"/>
</dbReference>
<dbReference type="STRING" id="1122133.SAMN02745157_1029"/>
<protein>
    <submittedName>
        <fullName evidence="4">Malate/lactate/ureidoglycolate dehydrogenase, LDH2 family</fullName>
    </submittedName>
</protein>
<comment type="similarity">
    <text evidence="1">Belongs to the LDH2/MDH2 oxidoreductase family.</text>
</comment>
<evidence type="ECO:0000313" key="4">
    <source>
        <dbReference type="EMBL" id="SHE82957.1"/>
    </source>
</evidence>
<dbReference type="Proteomes" id="UP000184485">
    <property type="component" value="Unassembled WGS sequence"/>
</dbReference>
<dbReference type="InterPro" id="IPR043143">
    <property type="entry name" value="Mal/L-sulf/L-lact_DH-like_NADP"/>
</dbReference>
<dbReference type="RefSeq" id="WP_073051652.1">
    <property type="nucleotide sequence ID" value="NZ_FQUP01000001.1"/>
</dbReference>
<dbReference type="EMBL" id="FQUP01000001">
    <property type="protein sequence ID" value="SHE82957.1"/>
    <property type="molecule type" value="Genomic_DNA"/>
</dbReference>